<keyword evidence="1 3" id="KW-0479">Metal-binding</keyword>
<dbReference type="InterPro" id="IPR012170">
    <property type="entry name" value="TFIIH_SSL1/p44"/>
</dbReference>
<dbReference type="InterPro" id="IPR013087">
    <property type="entry name" value="Znf_C2H2_type"/>
</dbReference>
<proteinExistence type="inferred from homology"/>
<feature type="zinc finger region" description="C4-type" evidence="4">
    <location>
        <begin position="330"/>
        <end position="347"/>
    </location>
</feature>
<organism evidence="7">
    <name type="scientific">Chaetoceros debilis</name>
    <dbReference type="NCBI Taxonomy" id="122233"/>
    <lineage>
        <taxon>Eukaryota</taxon>
        <taxon>Sar</taxon>
        <taxon>Stramenopiles</taxon>
        <taxon>Ochrophyta</taxon>
        <taxon>Bacillariophyta</taxon>
        <taxon>Coscinodiscophyceae</taxon>
        <taxon>Chaetocerotophycidae</taxon>
        <taxon>Chaetocerotales</taxon>
        <taxon>Chaetocerotaceae</taxon>
        <taxon>Chaetoceros</taxon>
    </lineage>
</organism>
<comment type="subcellular location">
    <subcellularLocation>
        <location evidence="3">Nucleus</location>
    </subcellularLocation>
</comment>
<dbReference type="Gene3D" id="3.30.40.10">
    <property type="entry name" value="Zinc/RING finger domain, C3HC4 (zinc finger)"/>
    <property type="match status" value="1"/>
</dbReference>
<evidence type="ECO:0000256" key="5">
    <source>
        <dbReference type="SAM" id="MobiDB-lite"/>
    </source>
</evidence>
<sequence length="535" mass="57584">MSAQQGAPSAPGQGNVTHTWEAVKSDANWANIHEDDDGNIISNANGSAQTLAQQIRARRKRISQLDHAQSSKRILRDMIRYIYIVLDLSEAVYEKDASLGYGPSKTRLDVMLQLITEFTNEYYDQNPLSHLGLVICKNGEAQVLSLLTGSKRSSITAIGALREGVLSGLVGGAGKDAGEFSFQNGLEVAGRSLGHMPQHGSREILVMVGALSTSDPGDLLTGTLPKLLGAGVRVNCLAMCAEVHICRKISESTGGVMGVALDGRHLKDLLMRFIAPPPALRAGKDSDDHTCEFIPMGFPTRETEDVPTLIHAVSVTRDNKLFFGRTGYVCPRCKAKASEIPSDCAVCGLKLVLAPHLARSFHHLFPVPPFVEVAEDAQVDDGILDRVHGSDERNGEKGLPRSSFLSLPPVTSSFSYSFDPPPKLGFQHDSGAEKEVNIDSSLLFSSKDCDRCCFSCLKVIGVHAILVDQRGTSKGVRSSSSKGGKVGSSSGVDNERGADATELRFQCPDCKNVFCSDCDEYLHGTLHNCPGCLCR</sequence>
<evidence type="ECO:0000256" key="1">
    <source>
        <dbReference type="ARBA" id="ARBA00022723"/>
    </source>
</evidence>
<dbReference type="NCBIfam" id="TIGR00622">
    <property type="entry name" value="ssl1"/>
    <property type="match status" value="1"/>
</dbReference>
<dbReference type="GO" id="GO:0006289">
    <property type="term" value="P:nucleotide-excision repair"/>
    <property type="evidence" value="ECO:0007669"/>
    <property type="project" value="UniProtKB-UniRule"/>
</dbReference>
<gene>
    <name evidence="7" type="ORF">CDEB00056_LOCUS4408</name>
</gene>
<dbReference type="Pfam" id="PF07975">
    <property type="entry name" value="C1_4"/>
    <property type="match status" value="1"/>
</dbReference>
<dbReference type="Pfam" id="PF04056">
    <property type="entry name" value="Ssl1"/>
    <property type="match status" value="1"/>
</dbReference>
<keyword evidence="2 3" id="KW-0862">Zinc</keyword>
<dbReference type="PANTHER" id="PTHR12695">
    <property type="entry name" value="GENERAL TRANSCRIPTION FACTOR IIH SUBUNIT 2"/>
    <property type="match status" value="1"/>
</dbReference>
<evidence type="ECO:0000259" key="6">
    <source>
        <dbReference type="PROSITE" id="PS00028"/>
    </source>
</evidence>
<evidence type="ECO:0000256" key="2">
    <source>
        <dbReference type="ARBA" id="ARBA00022833"/>
    </source>
</evidence>
<dbReference type="InterPro" id="IPR013083">
    <property type="entry name" value="Znf_RING/FYVE/PHD"/>
</dbReference>
<dbReference type="Gene3D" id="3.40.50.410">
    <property type="entry name" value="von Willebrand factor, type A domain"/>
    <property type="match status" value="1"/>
</dbReference>
<protein>
    <recommendedName>
        <fullName evidence="3">General transcription factor IIH subunit</fullName>
    </recommendedName>
</protein>
<dbReference type="AlphaFoldDB" id="A0A7S3PYB5"/>
<dbReference type="InterPro" id="IPR036465">
    <property type="entry name" value="vWFA_dom_sf"/>
</dbReference>
<dbReference type="PROSITE" id="PS00028">
    <property type="entry name" value="ZINC_FINGER_C2H2_1"/>
    <property type="match status" value="1"/>
</dbReference>
<dbReference type="GO" id="GO:0006357">
    <property type="term" value="P:regulation of transcription by RNA polymerase II"/>
    <property type="evidence" value="ECO:0007669"/>
    <property type="project" value="TreeGrafter"/>
</dbReference>
<keyword evidence="3" id="KW-0539">Nucleus</keyword>
<dbReference type="SUPFAM" id="SSF53300">
    <property type="entry name" value="vWA-like"/>
    <property type="match status" value="1"/>
</dbReference>
<dbReference type="PIRSF" id="PIRSF015919">
    <property type="entry name" value="TFIIH_SSL1"/>
    <property type="match status" value="1"/>
</dbReference>
<comment type="similarity">
    <text evidence="3">Belongs to the GTF2H2 family.</text>
</comment>
<reference evidence="7" key="1">
    <citation type="submission" date="2021-01" db="EMBL/GenBank/DDBJ databases">
        <authorList>
            <person name="Corre E."/>
            <person name="Pelletier E."/>
            <person name="Niang G."/>
            <person name="Scheremetjew M."/>
            <person name="Finn R."/>
            <person name="Kale V."/>
            <person name="Holt S."/>
            <person name="Cochrane G."/>
            <person name="Meng A."/>
            <person name="Brown T."/>
            <person name="Cohen L."/>
        </authorList>
    </citation>
    <scope>NUCLEOTIDE SEQUENCE</scope>
    <source>
        <strain evidence="7">MM31A-1</strain>
    </source>
</reference>
<dbReference type="GO" id="GO:0005675">
    <property type="term" value="C:transcription factor TFIIH holo complex"/>
    <property type="evidence" value="ECO:0007669"/>
    <property type="project" value="UniProtKB-UniRule"/>
</dbReference>
<keyword evidence="3" id="KW-0804">Transcription</keyword>
<evidence type="ECO:0000313" key="7">
    <source>
        <dbReference type="EMBL" id="CAE0459567.1"/>
    </source>
</evidence>
<dbReference type="GO" id="GO:0006351">
    <property type="term" value="P:DNA-templated transcription"/>
    <property type="evidence" value="ECO:0007669"/>
    <property type="project" value="InterPro"/>
</dbReference>
<name>A0A7S3PYB5_9STRA</name>
<evidence type="ECO:0000256" key="3">
    <source>
        <dbReference type="PIRNR" id="PIRNR015919"/>
    </source>
</evidence>
<dbReference type="GO" id="GO:0008270">
    <property type="term" value="F:zinc ion binding"/>
    <property type="evidence" value="ECO:0007669"/>
    <property type="project" value="UniProtKB-UniRule"/>
</dbReference>
<feature type="compositionally biased region" description="Low complexity" evidence="5">
    <location>
        <begin position="473"/>
        <end position="492"/>
    </location>
</feature>
<evidence type="ECO:0000256" key="4">
    <source>
        <dbReference type="PIRSR" id="PIRSR015919-1"/>
    </source>
</evidence>
<dbReference type="SUPFAM" id="SSF57889">
    <property type="entry name" value="Cysteine-rich domain"/>
    <property type="match status" value="1"/>
</dbReference>
<dbReference type="SMART" id="SM01047">
    <property type="entry name" value="C1_4"/>
    <property type="match status" value="1"/>
</dbReference>
<dbReference type="InterPro" id="IPR046349">
    <property type="entry name" value="C1-like_sf"/>
</dbReference>
<dbReference type="GO" id="GO:0000439">
    <property type="term" value="C:transcription factor TFIIH core complex"/>
    <property type="evidence" value="ECO:0007669"/>
    <property type="project" value="InterPro"/>
</dbReference>
<accession>A0A7S3PYB5</accession>
<dbReference type="PANTHER" id="PTHR12695:SF2">
    <property type="entry name" value="GENERAL TRANSCRIPTION FACTOR IIH SUBUNIT 2-RELATED"/>
    <property type="match status" value="1"/>
</dbReference>
<feature type="domain" description="C2H2-type" evidence="6">
    <location>
        <begin position="507"/>
        <end position="527"/>
    </location>
</feature>
<dbReference type="InterPro" id="IPR004595">
    <property type="entry name" value="TFIIH_C1-like_dom"/>
</dbReference>
<dbReference type="InterPro" id="IPR007198">
    <property type="entry name" value="Ssl1-like"/>
</dbReference>
<feature type="region of interest" description="Disordered" evidence="5">
    <location>
        <begin position="473"/>
        <end position="495"/>
    </location>
</feature>
<dbReference type="EMBL" id="HBIO01006084">
    <property type="protein sequence ID" value="CAE0459567.1"/>
    <property type="molecule type" value="Transcribed_RNA"/>
</dbReference>
<keyword evidence="3" id="KW-0805">Transcription regulation</keyword>